<evidence type="ECO:0000313" key="7">
    <source>
        <dbReference type="Proteomes" id="UP000183053"/>
    </source>
</evidence>
<evidence type="ECO:0000256" key="2">
    <source>
        <dbReference type="ARBA" id="ARBA00023125"/>
    </source>
</evidence>
<dbReference type="GO" id="GO:0003700">
    <property type="term" value="F:DNA-binding transcription factor activity"/>
    <property type="evidence" value="ECO:0007669"/>
    <property type="project" value="TreeGrafter"/>
</dbReference>
<dbReference type="STRING" id="47312.SAMN04489765_1094"/>
<evidence type="ECO:0000256" key="3">
    <source>
        <dbReference type="ARBA" id="ARBA00023163"/>
    </source>
</evidence>
<organism evidence="6 7">
    <name type="scientific">Tsukamurella pulmonis</name>
    <dbReference type="NCBI Taxonomy" id="47312"/>
    <lineage>
        <taxon>Bacteria</taxon>
        <taxon>Bacillati</taxon>
        <taxon>Actinomycetota</taxon>
        <taxon>Actinomycetes</taxon>
        <taxon>Mycobacteriales</taxon>
        <taxon>Tsukamurellaceae</taxon>
        <taxon>Tsukamurella</taxon>
    </lineage>
</organism>
<dbReference type="AlphaFoldDB" id="A0A1H1C9J0"/>
<dbReference type="GO" id="GO:0000976">
    <property type="term" value="F:transcription cis-regulatory region binding"/>
    <property type="evidence" value="ECO:0007669"/>
    <property type="project" value="TreeGrafter"/>
</dbReference>
<dbReference type="PANTHER" id="PTHR30055">
    <property type="entry name" value="HTH-TYPE TRANSCRIPTIONAL REGULATOR RUTR"/>
    <property type="match status" value="1"/>
</dbReference>
<evidence type="ECO:0000313" key="6">
    <source>
        <dbReference type="EMBL" id="SDQ60877.1"/>
    </source>
</evidence>
<dbReference type="PANTHER" id="PTHR30055:SF234">
    <property type="entry name" value="HTH-TYPE TRANSCRIPTIONAL REGULATOR BETI"/>
    <property type="match status" value="1"/>
</dbReference>
<dbReference type="OrthoDB" id="8479950at2"/>
<evidence type="ECO:0000256" key="4">
    <source>
        <dbReference type="PROSITE-ProRule" id="PRU00335"/>
    </source>
</evidence>
<dbReference type="EMBL" id="FNLF01000002">
    <property type="protein sequence ID" value="SDQ60877.1"/>
    <property type="molecule type" value="Genomic_DNA"/>
</dbReference>
<keyword evidence="7" id="KW-1185">Reference proteome</keyword>
<protein>
    <submittedName>
        <fullName evidence="6">Regulatory protein, tetR family</fullName>
    </submittedName>
</protein>
<reference evidence="7" key="1">
    <citation type="submission" date="2016-10" db="EMBL/GenBank/DDBJ databases">
        <authorList>
            <person name="Varghese N."/>
            <person name="Submissions S."/>
        </authorList>
    </citation>
    <scope>NUCLEOTIDE SEQUENCE [LARGE SCALE GENOMIC DNA]</scope>
    <source>
        <strain evidence="7">DSM 44142</strain>
    </source>
</reference>
<evidence type="ECO:0000259" key="5">
    <source>
        <dbReference type="PROSITE" id="PS50977"/>
    </source>
</evidence>
<dbReference type="InterPro" id="IPR009057">
    <property type="entry name" value="Homeodomain-like_sf"/>
</dbReference>
<accession>A0A1H1C9J0</accession>
<dbReference type="Gene3D" id="1.10.357.10">
    <property type="entry name" value="Tetracycline Repressor, domain 2"/>
    <property type="match status" value="1"/>
</dbReference>
<keyword evidence="1" id="KW-0805">Transcription regulation</keyword>
<dbReference type="Proteomes" id="UP000183053">
    <property type="component" value="Unassembled WGS sequence"/>
</dbReference>
<dbReference type="SUPFAM" id="SSF46689">
    <property type="entry name" value="Homeodomain-like"/>
    <property type="match status" value="1"/>
</dbReference>
<dbReference type="InterPro" id="IPR001647">
    <property type="entry name" value="HTH_TetR"/>
</dbReference>
<evidence type="ECO:0000256" key="1">
    <source>
        <dbReference type="ARBA" id="ARBA00023015"/>
    </source>
</evidence>
<dbReference type="PROSITE" id="PS50977">
    <property type="entry name" value="HTH_TETR_2"/>
    <property type="match status" value="1"/>
</dbReference>
<name>A0A1H1C9J0_9ACTN</name>
<gene>
    <name evidence="6" type="ORF">SAMN04489765_1094</name>
</gene>
<proteinExistence type="predicted"/>
<feature type="DNA-binding region" description="H-T-H motif" evidence="4">
    <location>
        <begin position="41"/>
        <end position="60"/>
    </location>
</feature>
<dbReference type="Pfam" id="PF00440">
    <property type="entry name" value="TetR_N"/>
    <property type="match status" value="1"/>
</dbReference>
<keyword evidence="3" id="KW-0804">Transcription</keyword>
<sequence>MTIVRQAALVTRTRLDPAERREQILAAARVLYRDRPYETVSTKELADAANVSRSLVNHYFGDKRALFLTVMREAVVMPVAPAPELGDRPLAEAVRGVMDWILDAAATFGQDWVNTSGGVDLHGRSDVQAMVDEADDRAARLVLDAVGLPDDARLRARLRPAAALTKSACREWLQRGTLSRDEVLDILTGTVVHILAPSAGAAPEGS</sequence>
<feature type="domain" description="HTH tetR-type" evidence="5">
    <location>
        <begin position="18"/>
        <end position="78"/>
    </location>
</feature>
<keyword evidence="2 4" id="KW-0238">DNA-binding</keyword>
<dbReference type="InterPro" id="IPR050109">
    <property type="entry name" value="HTH-type_TetR-like_transc_reg"/>
</dbReference>